<accession>A0A1A0CF53</accession>
<gene>
    <name evidence="2" type="ORF">SRCM100623_02808</name>
</gene>
<dbReference type="PATRIC" id="fig|438.15.peg.3101"/>
<feature type="compositionally biased region" description="Polar residues" evidence="1">
    <location>
        <begin position="182"/>
        <end position="192"/>
    </location>
</feature>
<comment type="caution">
    <text evidence="2">The sequence shown here is derived from an EMBL/GenBank/DDBJ whole genome shotgun (WGS) entry which is preliminary data.</text>
</comment>
<feature type="region of interest" description="Disordered" evidence="1">
    <location>
        <begin position="174"/>
        <end position="197"/>
    </location>
</feature>
<dbReference type="Proteomes" id="UP000093796">
    <property type="component" value="Unassembled WGS sequence"/>
</dbReference>
<evidence type="ECO:0008006" key="4">
    <source>
        <dbReference type="Google" id="ProtNLM"/>
    </source>
</evidence>
<reference evidence="2 3" key="1">
    <citation type="submission" date="2016-05" db="EMBL/GenBank/DDBJ databases">
        <title>Genome sequencing of Acetobacter pasteurianus strain SRCM100623.</title>
        <authorList>
            <person name="Song Y.R."/>
        </authorList>
    </citation>
    <scope>NUCLEOTIDE SEQUENCE [LARGE SCALE GENOMIC DNA]</scope>
    <source>
        <strain evidence="2 3">SRCM100623</strain>
    </source>
</reference>
<protein>
    <recommendedName>
        <fullName evidence="4">Phage associated protein</fullName>
    </recommendedName>
</protein>
<evidence type="ECO:0000313" key="2">
    <source>
        <dbReference type="EMBL" id="OAZ61305.1"/>
    </source>
</evidence>
<dbReference type="RefSeq" id="WP_196767408.1">
    <property type="nucleotide sequence ID" value="NZ_LYUD01000156.1"/>
</dbReference>
<evidence type="ECO:0000313" key="3">
    <source>
        <dbReference type="Proteomes" id="UP000093796"/>
    </source>
</evidence>
<evidence type="ECO:0000256" key="1">
    <source>
        <dbReference type="SAM" id="MobiDB-lite"/>
    </source>
</evidence>
<dbReference type="EMBL" id="LYUD01000156">
    <property type="protein sequence ID" value="OAZ61305.1"/>
    <property type="molecule type" value="Genomic_DNA"/>
</dbReference>
<name>A0A1A0CF53_ACEPA</name>
<dbReference type="AlphaFoldDB" id="A0A1A0CF53"/>
<proteinExistence type="predicted"/>
<organism evidence="2 3">
    <name type="scientific">Acetobacter pasteurianus</name>
    <name type="common">Acetobacter turbidans</name>
    <dbReference type="NCBI Taxonomy" id="438"/>
    <lineage>
        <taxon>Bacteria</taxon>
        <taxon>Pseudomonadati</taxon>
        <taxon>Pseudomonadota</taxon>
        <taxon>Alphaproteobacteria</taxon>
        <taxon>Acetobacterales</taxon>
        <taxon>Acetobacteraceae</taxon>
        <taxon>Acetobacter</taxon>
    </lineage>
</organism>
<sequence>MQRSIPVNAPSALKPLALLEDLKADMGITDATQDTRLSSILLEASSMAVAYIGRPILQTDWRDIFDIPPGEKLLGLVLKNYPLVQINAFSSNGTLLTGDQIAALNIEPNSGTIWPADNGVPLWISGKYVVTYTAGYIAPGDKNGTPSDPWSVPLDIQRAVRLVASSIWNSSGRDPLLKSESEQGVGSTSWNTPAPGLAGMPQSAADVLARYRAGGIR</sequence>